<name>A0A1B7LDQ5_9FIRM</name>
<dbReference type="RefSeq" id="WP_066668716.1">
    <property type="nucleotide sequence ID" value="NZ_LYVF01000165.1"/>
</dbReference>
<dbReference type="SUPFAM" id="SSF50249">
    <property type="entry name" value="Nucleic acid-binding proteins"/>
    <property type="match status" value="1"/>
</dbReference>
<dbReference type="OrthoDB" id="9785144at2"/>
<evidence type="ECO:0008006" key="5">
    <source>
        <dbReference type="Google" id="ProtNLM"/>
    </source>
</evidence>
<dbReference type="PANTHER" id="PTHR34075">
    <property type="entry name" value="BLR3430 PROTEIN"/>
    <property type="match status" value="1"/>
</dbReference>
<dbReference type="Pfam" id="PF01796">
    <property type="entry name" value="OB_ChsH2_C"/>
    <property type="match status" value="1"/>
</dbReference>
<dbReference type="InterPro" id="IPR052513">
    <property type="entry name" value="Thioester_dehydratase-like"/>
</dbReference>
<organism evidence="3 4">
    <name type="scientific">Desulfotomaculum copahuensis</name>
    <dbReference type="NCBI Taxonomy" id="1838280"/>
    <lineage>
        <taxon>Bacteria</taxon>
        <taxon>Bacillati</taxon>
        <taxon>Bacillota</taxon>
        <taxon>Clostridia</taxon>
        <taxon>Eubacteriales</taxon>
        <taxon>Desulfotomaculaceae</taxon>
        <taxon>Desulfotomaculum</taxon>
    </lineage>
</organism>
<reference evidence="3 4" key="1">
    <citation type="submission" date="2016-04" db="EMBL/GenBank/DDBJ databases">
        <authorList>
            <person name="Evans L.H."/>
            <person name="Alamgir A."/>
            <person name="Owens N."/>
            <person name="Weber N.D."/>
            <person name="Virtaneva K."/>
            <person name="Barbian K."/>
            <person name="Babar A."/>
            <person name="Rosenke K."/>
        </authorList>
    </citation>
    <scope>NUCLEOTIDE SEQUENCE [LARGE SCALE GENOMIC DNA]</scope>
    <source>
        <strain evidence="3 4">LMa1</strain>
    </source>
</reference>
<accession>A0A1B7LDQ5</accession>
<dbReference type="InterPro" id="IPR012340">
    <property type="entry name" value="NA-bd_OB-fold"/>
</dbReference>
<evidence type="ECO:0000259" key="1">
    <source>
        <dbReference type="Pfam" id="PF01796"/>
    </source>
</evidence>
<dbReference type="Pfam" id="PF12172">
    <property type="entry name" value="zf-ChsH2"/>
    <property type="match status" value="1"/>
</dbReference>
<dbReference type="InterPro" id="IPR002878">
    <property type="entry name" value="ChsH2_C"/>
</dbReference>
<evidence type="ECO:0000259" key="2">
    <source>
        <dbReference type="Pfam" id="PF12172"/>
    </source>
</evidence>
<proteinExistence type="predicted"/>
<feature type="domain" description="ChsH2 C-terminal OB-fold" evidence="1">
    <location>
        <begin position="51"/>
        <end position="110"/>
    </location>
</feature>
<dbReference type="Gene3D" id="6.10.30.10">
    <property type="match status" value="1"/>
</dbReference>
<protein>
    <recommendedName>
        <fullName evidence="5">Nucleic acid-binding protein</fullName>
    </recommendedName>
</protein>
<dbReference type="EMBL" id="LYVF01000165">
    <property type="protein sequence ID" value="OAT81223.1"/>
    <property type="molecule type" value="Genomic_DNA"/>
</dbReference>
<evidence type="ECO:0000313" key="3">
    <source>
        <dbReference type="EMBL" id="OAT81223.1"/>
    </source>
</evidence>
<dbReference type="AlphaFoldDB" id="A0A1B7LDQ5"/>
<dbReference type="PANTHER" id="PTHR34075:SF5">
    <property type="entry name" value="BLR3430 PROTEIN"/>
    <property type="match status" value="1"/>
</dbReference>
<feature type="domain" description="ChsH2 rubredoxin-like zinc ribbon" evidence="2">
    <location>
        <begin position="12"/>
        <end position="47"/>
    </location>
</feature>
<evidence type="ECO:0000313" key="4">
    <source>
        <dbReference type="Proteomes" id="UP000078532"/>
    </source>
</evidence>
<dbReference type="STRING" id="1838280.A6M21_00010"/>
<sequence>MDYPLTHRQFYEGLKAGELLGLKCQSCGTYTVPPKITCAECGHTELEIARLNGMGKIRTFTVIRVAPEGFNAPYIVALAELDEGPWLMGNVEGLDVDDNVDGLIGRKVRVDHKVIPPLNYSAGEGVAVTFQLV</sequence>
<dbReference type="Proteomes" id="UP000078532">
    <property type="component" value="Unassembled WGS sequence"/>
</dbReference>
<dbReference type="InterPro" id="IPR022002">
    <property type="entry name" value="ChsH2_Znr"/>
</dbReference>
<comment type="caution">
    <text evidence="3">The sequence shown here is derived from an EMBL/GenBank/DDBJ whole genome shotgun (WGS) entry which is preliminary data.</text>
</comment>
<gene>
    <name evidence="3" type="ORF">A6M21_00010</name>
</gene>
<keyword evidence="4" id="KW-1185">Reference proteome</keyword>